<gene>
    <name evidence="2" type="ORF">OU798_12475</name>
</gene>
<keyword evidence="1" id="KW-0812">Transmembrane</keyword>
<keyword evidence="3" id="KW-1185">Reference proteome</keyword>
<feature type="transmembrane region" description="Helical" evidence="1">
    <location>
        <begin position="43"/>
        <end position="64"/>
    </location>
</feature>
<dbReference type="EMBL" id="JAPOHD010000027">
    <property type="protein sequence ID" value="MCY1721165.1"/>
    <property type="molecule type" value="Genomic_DNA"/>
</dbReference>
<reference evidence="2" key="1">
    <citation type="submission" date="2022-11" db="EMBL/GenBank/DDBJ databases">
        <title>Marilongibacter aestuarii gen. nov., sp. nov., isolated from tidal flat sediment.</title>
        <authorList>
            <person name="Jiayan W."/>
        </authorList>
    </citation>
    <scope>NUCLEOTIDE SEQUENCE</scope>
    <source>
        <strain evidence="2">Z1-6</strain>
    </source>
</reference>
<protein>
    <submittedName>
        <fullName evidence="2">Uncharacterized protein</fullName>
    </submittedName>
</protein>
<keyword evidence="1" id="KW-1133">Transmembrane helix</keyword>
<evidence type="ECO:0000313" key="2">
    <source>
        <dbReference type="EMBL" id="MCY1721165.1"/>
    </source>
</evidence>
<proteinExistence type="predicted"/>
<keyword evidence="1" id="KW-0472">Membrane</keyword>
<evidence type="ECO:0000313" key="3">
    <source>
        <dbReference type="Proteomes" id="UP001145087"/>
    </source>
</evidence>
<sequence length="230" mass="26662">MCNLEHNIKEAFDGQEARTKLADKKSMWNRLENEMRPQKGVALFWRVAALFLGFLVVTGAGAALNMRVKQQNTLELLKIENEKMVAIIDSLYSIPAQKETEIVEKEKIVYRYKTVIQKSAGVNNEWKKKYLSLVDSTETILASVQEEYKHEITQLSRELAEAKQELARIKPDLKEHSVSKEAAPFHLKSERIEVDVPKKPSVKDPEMEMKIFQKNFIENRNNLNRTIFKQ</sequence>
<accession>A0A9X3F6I8</accession>
<dbReference type="Proteomes" id="UP001145087">
    <property type="component" value="Unassembled WGS sequence"/>
</dbReference>
<comment type="caution">
    <text evidence="2">The sequence shown here is derived from an EMBL/GenBank/DDBJ whole genome shotgun (WGS) entry which is preliminary data.</text>
</comment>
<dbReference type="AlphaFoldDB" id="A0A9X3F6I8"/>
<organism evidence="2 3">
    <name type="scientific">Draconibacterium aestuarii</name>
    <dbReference type="NCBI Taxonomy" id="2998507"/>
    <lineage>
        <taxon>Bacteria</taxon>
        <taxon>Pseudomonadati</taxon>
        <taxon>Bacteroidota</taxon>
        <taxon>Bacteroidia</taxon>
        <taxon>Marinilabiliales</taxon>
        <taxon>Prolixibacteraceae</taxon>
        <taxon>Draconibacterium</taxon>
    </lineage>
</organism>
<dbReference type="RefSeq" id="WP_343333497.1">
    <property type="nucleotide sequence ID" value="NZ_JAPOHD010000027.1"/>
</dbReference>
<evidence type="ECO:0000256" key="1">
    <source>
        <dbReference type="SAM" id="Phobius"/>
    </source>
</evidence>
<name>A0A9X3F6I8_9BACT</name>